<reference evidence="1 2" key="1">
    <citation type="submission" date="2015-09" db="EMBL/GenBank/DDBJ databases">
        <title>Draft genome sequence of Kouleothrix aurantiaca JCM 19913.</title>
        <authorList>
            <person name="Hemp J."/>
        </authorList>
    </citation>
    <scope>NUCLEOTIDE SEQUENCE [LARGE SCALE GENOMIC DNA]</scope>
    <source>
        <strain evidence="1 2">COM-B</strain>
    </source>
</reference>
<evidence type="ECO:0000313" key="1">
    <source>
        <dbReference type="EMBL" id="KPV51267.1"/>
    </source>
</evidence>
<gene>
    <name evidence="1" type="ORF">SE17_22200</name>
</gene>
<proteinExistence type="predicted"/>
<keyword evidence="2" id="KW-1185">Reference proteome</keyword>
<accession>A0A0P9HAB6</accession>
<evidence type="ECO:0000313" key="2">
    <source>
        <dbReference type="Proteomes" id="UP000050509"/>
    </source>
</evidence>
<dbReference type="AlphaFoldDB" id="A0A0P9HAB6"/>
<organism evidence="1 2">
    <name type="scientific">Kouleothrix aurantiaca</name>
    <dbReference type="NCBI Taxonomy" id="186479"/>
    <lineage>
        <taxon>Bacteria</taxon>
        <taxon>Bacillati</taxon>
        <taxon>Chloroflexota</taxon>
        <taxon>Chloroflexia</taxon>
        <taxon>Chloroflexales</taxon>
        <taxon>Roseiflexineae</taxon>
        <taxon>Roseiflexaceae</taxon>
        <taxon>Kouleothrix</taxon>
    </lineage>
</organism>
<name>A0A0P9HAB6_9CHLR</name>
<protein>
    <submittedName>
        <fullName evidence="1">Uncharacterized protein</fullName>
    </submittedName>
</protein>
<sequence>MKVACAECNAAEDLDSAENKRDAVVIDAVCHHCGKPLCQHHRIAVADSAFAGTGWSQPSAYHCAACKKQYHG</sequence>
<comment type="caution">
    <text evidence="1">The sequence shown here is derived from an EMBL/GenBank/DDBJ whole genome shotgun (WGS) entry which is preliminary data.</text>
</comment>
<dbReference type="Proteomes" id="UP000050509">
    <property type="component" value="Unassembled WGS sequence"/>
</dbReference>
<dbReference type="EMBL" id="LJCR01000990">
    <property type="protein sequence ID" value="KPV51267.1"/>
    <property type="molecule type" value="Genomic_DNA"/>
</dbReference>